<protein>
    <submittedName>
        <fullName evidence="3">Uncharacterized protein</fullName>
    </submittedName>
</protein>
<sequence>MKKRNQAVLFVLSSVLAIGVYTANDDKDQANATAEKNSHLKTDIVRTDQATSKSVSVSATEKPVAAQPKTIVEQRNSNTKIEKPHTDTKAAPVPQVKKQSAKKAAKQEINKTPDFIMSDDGYKYVNLMTSNMENLSNLINIARKHHAVLYGIEESDCFAMFAQGNIEKPIMLFSSGSRSVSIEHVGILYDMHPAIKDQIKEVVETGKEMTVGAGEYESYYIKKEDGMIKLSY</sequence>
<proteinExistence type="predicted"/>
<feature type="region of interest" description="Disordered" evidence="1">
    <location>
        <begin position="75"/>
        <end position="102"/>
    </location>
</feature>
<dbReference type="RefSeq" id="WP_310260860.1">
    <property type="nucleotide sequence ID" value="NZ_JAVDWA010000006.1"/>
</dbReference>
<organism evidence="3 4">
    <name type="scientific">Fictibacillus barbaricus</name>
    <dbReference type="NCBI Taxonomy" id="182136"/>
    <lineage>
        <taxon>Bacteria</taxon>
        <taxon>Bacillati</taxon>
        <taxon>Bacillota</taxon>
        <taxon>Bacilli</taxon>
        <taxon>Bacillales</taxon>
        <taxon>Fictibacillaceae</taxon>
        <taxon>Fictibacillus</taxon>
    </lineage>
</organism>
<feature type="chain" id="PRO_5047454452" evidence="2">
    <location>
        <begin position="24"/>
        <end position="232"/>
    </location>
</feature>
<name>A0ABU1U463_9BACL</name>
<dbReference type="EMBL" id="JAVDWA010000006">
    <property type="protein sequence ID" value="MDR7074247.1"/>
    <property type="molecule type" value="Genomic_DNA"/>
</dbReference>
<keyword evidence="4" id="KW-1185">Reference proteome</keyword>
<gene>
    <name evidence="3" type="ORF">J2X07_003242</name>
</gene>
<evidence type="ECO:0000313" key="4">
    <source>
        <dbReference type="Proteomes" id="UP001258181"/>
    </source>
</evidence>
<reference evidence="3 4" key="1">
    <citation type="submission" date="2023-07" db="EMBL/GenBank/DDBJ databases">
        <title>Sorghum-associated microbial communities from plants grown in Nebraska, USA.</title>
        <authorList>
            <person name="Schachtman D."/>
        </authorList>
    </citation>
    <scope>NUCLEOTIDE SEQUENCE [LARGE SCALE GENOMIC DNA]</scope>
    <source>
        <strain evidence="3 4">BE211</strain>
    </source>
</reference>
<comment type="caution">
    <text evidence="3">The sequence shown here is derived from an EMBL/GenBank/DDBJ whole genome shotgun (WGS) entry which is preliminary data.</text>
</comment>
<keyword evidence="2" id="KW-0732">Signal</keyword>
<dbReference type="Proteomes" id="UP001258181">
    <property type="component" value="Unassembled WGS sequence"/>
</dbReference>
<accession>A0ABU1U463</accession>
<feature type="signal peptide" evidence="2">
    <location>
        <begin position="1"/>
        <end position="23"/>
    </location>
</feature>
<evidence type="ECO:0000313" key="3">
    <source>
        <dbReference type="EMBL" id="MDR7074247.1"/>
    </source>
</evidence>
<evidence type="ECO:0000256" key="1">
    <source>
        <dbReference type="SAM" id="MobiDB-lite"/>
    </source>
</evidence>
<evidence type="ECO:0000256" key="2">
    <source>
        <dbReference type="SAM" id="SignalP"/>
    </source>
</evidence>